<dbReference type="HOGENOM" id="CLU_025996_24_0_10"/>
<dbReference type="OrthoDB" id="9801954at2"/>
<dbReference type="GeneID" id="89453011"/>
<accession>A3U7V0</accession>
<evidence type="ECO:0000259" key="1">
    <source>
        <dbReference type="Pfam" id="PF00535"/>
    </source>
</evidence>
<dbReference type="Pfam" id="PF00535">
    <property type="entry name" value="Glycos_transf_2"/>
    <property type="match status" value="1"/>
</dbReference>
<dbReference type="PANTHER" id="PTHR43685">
    <property type="entry name" value="GLYCOSYLTRANSFERASE"/>
    <property type="match status" value="1"/>
</dbReference>
<dbReference type="AlphaFoldDB" id="A3U7V0"/>
<dbReference type="GO" id="GO:0016740">
    <property type="term" value="F:transferase activity"/>
    <property type="evidence" value="ECO:0007669"/>
    <property type="project" value="UniProtKB-KW"/>
</dbReference>
<sequence>MKKHPYSATILINAHHDMSWLEKTLWSYSCQTYKDFEIIIANSFSLSSEIENLIFQFKKESDIALKQIVPSKKLLASQVLNAAIVNSQSNYIIMVEGYCVAKSDFVEQHMALRKEGYFLSGGTFKLPKNISAEITKEDILTQNCFDKKWLRTKGLKRFFKTQKLTARGIQAKILNKVVPTNATWNVHNSSGWKKDLLAINGVDERMVNGDQGREMGERLINNGIKSKQIRYSATCLKLSPINSKVTQDAFDLNMKIRIETKKNNKTKTDFGIK</sequence>
<evidence type="ECO:0000313" key="3">
    <source>
        <dbReference type="Proteomes" id="UP000002297"/>
    </source>
</evidence>
<dbReference type="STRING" id="216432.CA2559_06140"/>
<reference evidence="2 3" key="1">
    <citation type="journal article" date="2010" name="J. Bacteriol.">
        <title>The complete genome sequence of Croceibacter atlanticus HTCC2559T.</title>
        <authorList>
            <person name="Oh H.M."/>
            <person name="Kang I."/>
            <person name="Ferriera S."/>
            <person name="Giovannoni S.J."/>
            <person name="Cho J.C."/>
        </authorList>
    </citation>
    <scope>NUCLEOTIDE SEQUENCE [LARGE SCALE GENOMIC DNA]</scope>
    <source>
        <strain evidence="3">ATCC BAA-628 / HTCC2559 / KCTC 12090</strain>
    </source>
</reference>
<dbReference type="Proteomes" id="UP000002297">
    <property type="component" value="Chromosome"/>
</dbReference>
<dbReference type="InterPro" id="IPR001173">
    <property type="entry name" value="Glyco_trans_2-like"/>
</dbReference>
<dbReference type="RefSeq" id="WP_013186988.1">
    <property type="nucleotide sequence ID" value="NC_014230.1"/>
</dbReference>
<dbReference type="KEGG" id="cat:CA2559_06140"/>
<keyword evidence="3" id="KW-1185">Reference proteome</keyword>
<proteinExistence type="predicted"/>
<dbReference type="PANTHER" id="PTHR43685:SF3">
    <property type="entry name" value="SLR2126 PROTEIN"/>
    <property type="match status" value="1"/>
</dbReference>
<dbReference type="EMBL" id="CP002046">
    <property type="protein sequence ID" value="EAP88317.1"/>
    <property type="molecule type" value="Genomic_DNA"/>
</dbReference>
<gene>
    <name evidence="2" type="ordered locus">CA2559_06140</name>
</gene>
<dbReference type="InterPro" id="IPR050834">
    <property type="entry name" value="Glycosyltransf_2"/>
</dbReference>
<dbReference type="CAZy" id="GT2">
    <property type="family name" value="Glycosyltransferase Family 2"/>
</dbReference>
<dbReference type="Gene3D" id="3.90.550.10">
    <property type="entry name" value="Spore Coat Polysaccharide Biosynthesis Protein SpsA, Chain A"/>
    <property type="match status" value="1"/>
</dbReference>
<dbReference type="SUPFAM" id="SSF53448">
    <property type="entry name" value="Nucleotide-diphospho-sugar transferases"/>
    <property type="match status" value="1"/>
</dbReference>
<protein>
    <submittedName>
        <fullName evidence="2">Putative glycosyltransferase</fullName>
    </submittedName>
</protein>
<keyword evidence="2" id="KW-0808">Transferase</keyword>
<name>A3U7V0_CROAH</name>
<dbReference type="InterPro" id="IPR029044">
    <property type="entry name" value="Nucleotide-diphossugar_trans"/>
</dbReference>
<organism evidence="2 3">
    <name type="scientific">Croceibacter atlanticus (strain ATCC BAA-628 / JCM 21780 / CIP 108009 / IAM 15332 / KCTC 12090 / HTCC2559)</name>
    <dbReference type="NCBI Taxonomy" id="216432"/>
    <lineage>
        <taxon>Bacteria</taxon>
        <taxon>Pseudomonadati</taxon>
        <taxon>Bacteroidota</taxon>
        <taxon>Flavobacteriia</taxon>
        <taxon>Flavobacteriales</taxon>
        <taxon>Flavobacteriaceae</taxon>
        <taxon>Croceibacter</taxon>
    </lineage>
</organism>
<feature type="domain" description="Glycosyltransferase 2-like" evidence="1">
    <location>
        <begin position="10"/>
        <end position="117"/>
    </location>
</feature>
<evidence type="ECO:0000313" key="2">
    <source>
        <dbReference type="EMBL" id="EAP88317.1"/>
    </source>
</evidence>
<dbReference type="eggNOG" id="COG0463">
    <property type="taxonomic scope" value="Bacteria"/>
</dbReference>